<accession>A0A2U3E7L2</accession>
<gene>
    <name evidence="2" type="ORF">PCL_12892</name>
</gene>
<comment type="caution">
    <text evidence="2">The sequence shown here is derived from an EMBL/GenBank/DDBJ whole genome shotgun (WGS) entry which is preliminary data.</text>
</comment>
<evidence type="ECO:0000313" key="3">
    <source>
        <dbReference type="Proteomes" id="UP000245956"/>
    </source>
</evidence>
<evidence type="ECO:0000313" key="2">
    <source>
        <dbReference type="EMBL" id="PWI70493.1"/>
    </source>
</evidence>
<dbReference type="EMBL" id="LCWV01000009">
    <property type="protein sequence ID" value="PWI70493.1"/>
    <property type="molecule type" value="Genomic_DNA"/>
</dbReference>
<sequence length="276" mass="29821">MSSEVGRLLGASWDLDSTLIGAAGDGRSRSSLVGDSDEHLQLGRSGHHNSAQDRAVVPLWSRCCGGIQRLARGWLTRPWAQWARAGPRADSESWEESDEIALAGSAYRSSSVVPTFIRKQEARPTWSSFKNSKGDEARRFALALALAPAATRGHTHAPPGEAEKMENVLYYRAETPLPTSSLPKVMPSKRFSRADSPAQQKLLSLAFPGPFHISTYCGGSSRLEVSSMPSFTLPPMAALQSKAVKGHLARLCVAKTHTRPTASRSFLIGGCRQPGQ</sequence>
<dbReference type="Proteomes" id="UP000245956">
    <property type="component" value="Unassembled WGS sequence"/>
</dbReference>
<feature type="region of interest" description="Disordered" evidence="1">
    <location>
        <begin position="26"/>
        <end position="48"/>
    </location>
</feature>
<organism evidence="2 3">
    <name type="scientific">Purpureocillium lilacinum</name>
    <name type="common">Paecilomyces lilacinus</name>
    <dbReference type="NCBI Taxonomy" id="33203"/>
    <lineage>
        <taxon>Eukaryota</taxon>
        <taxon>Fungi</taxon>
        <taxon>Dikarya</taxon>
        <taxon>Ascomycota</taxon>
        <taxon>Pezizomycotina</taxon>
        <taxon>Sordariomycetes</taxon>
        <taxon>Hypocreomycetidae</taxon>
        <taxon>Hypocreales</taxon>
        <taxon>Ophiocordycipitaceae</taxon>
        <taxon>Purpureocillium</taxon>
    </lineage>
</organism>
<proteinExistence type="predicted"/>
<name>A0A2U3E7L2_PURLI</name>
<dbReference type="AlphaFoldDB" id="A0A2U3E7L2"/>
<reference evidence="2 3" key="1">
    <citation type="journal article" date="2016" name="Front. Microbiol.">
        <title>Genome and transcriptome sequences reveal the specific parasitism of the nematophagous Purpureocillium lilacinum 36-1.</title>
        <authorList>
            <person name="Xie J."/>
            <person name="Li S."/>
            <person name="Mo C."/>
            <person name="Xiao X."/>
            <person name="Peng D."/>
            <person name="Wang G."/>
            <person name="Xiao Y."/>
        </authorList>
    </citation>
    <scope>NUCLEOTIDE SEQUENCE [LARGE SCALE GENOMIC DNA]</scope>
    <source>
        <strain evidence="2 3">36-1</strain>
    </source>
</reference>
<protein>
    <submittedName>
        <fullName evidence="2">Uncharacterized protein</fullName>
    </submittedName>
</protein>
<evidence type="ECO:0000256" key="1">
    <source>
        <dbReference type="SAM" id="MobiDB-lite"/>
    </source>
</evidence>